<gene>
    <name evidence="3" type="ORF">JW984_15375</name>
</gene>
<dbReference type="Pfam" id="PF09851">
    <property type="entry name" value="SHOCT"/>
    <property type="match status" value="1"/>
</dbReference>
<keyword evidence="1" id="KW-0812">Transmembrane</keyword>
<feature type="domain" description="SHOCT" evidence="2">
    <location>
        <begin position="52"/>
        <end position="75"/>
    </location>
</feature>
<reference evidence="3" key="1">
    <citation type="journal article" date="2021" name="Environ. Microbiol.">
        <title>Genomic characterization of three novel Desulfobacterota classes expand the metabolic and phylogenetic diversity of the phylum.</title>
        <authorList>
            <person name="Murphy C.L."/>
            <person name="Biggerstaff J."/>
            <person name="Eichhorn A."/>
            <person name="Ewing E."/>
            <person name="Shahan R."/>
            <person name="Soriano D."/>
            <person name="Stewart S."/>
            <person name="VanMol K."/>
            <person name="Walker R."/>
            <person name="Walters P."/>
            <person name="Elshahed M.S."/>
            <person name="Youssef N.H."/>
        </authorList>
    </citation>
    <scope>NUCLEOTIDE SEQUENCE</scope>
    <source>
        <strain evidence="3">Zod_Metabat.24</strain>
    </source>
</reference>
<organism evidence="3 4">
    <name type="scientific">Candidatus Zymogenus saltonus</name>
    <dbReference type="NCBI Taxonomy" id="2844893"/>
    <lineage>
        <taxon>Bacteria</taxon>
        <taxon>Deltaproteobacteria</taxon>
        <taxon>Candidatus Zymogenia</taxon>
        <taxon>Candidatus Zymogeniales</taxon>
        <taxon>Candidatus Zymogenaceae</taxon>
        <taxon>Candidatus Zymogenus</taxon>
    </lineage>
</organism>
<evidence type="ECO:0000259" key="2">
    <source>
        <dbReference type="Pfam" id="PF09851"/>
    </source>
</evidence>
<proteinExistence type="predicted"/>
<name>A0A9D8PS61_9DELT</name>
<keyword evidence="1" id="KW-1133">Transmembrane helix</keyword>
<reference evidence="3" key="2">
    <citation type="submission" date="2021-01" db="EMBL/GenBank/DDBJ databases">
        <authorList>
            <person name="Hahn C.R."/>
            <person name="Youssef N.H."/>
            <person name="Elshahed M."/>
        </authorList>
    </citation>
    <scope>NUCLEOTIDE SEQUENCE</scope>
    <source>
        <strain evidence="3">Zod_Metabat.24</strain>
    </source>
</reference>
<dbReference type="EMBL" id="JAFGIX010000083">
    <property type="protein sequence ID" value="MBN1574577.1"/>
    <property type="molecule type" value="Genomic_DNA"/>
</dbReference>
<keyword evidence="1" id="KW-0472">Membrane</keyword>
<sequence>MGGGYWGWGMGGFWMIASILFWTGILTLAAILISRLFARRGEARVGGGSATPMEILDRRYAAGEITEKEYLKIKKGLSKK</sequence>
<dbReference type="Proteomes" id="UP000809273">
    <property type="component" value="Unassembled WGS sequence"/>
</dbReference>
<evidence type="ECO:0000313" key="4">
    <source>
        <dbReference type="Proteomes" id="UP000809273"/>
    </source>
</evidence>
<feature type="transmembrane region" description="Helical" evidence="1">
    <location>
        <begin position="12"/>
        <end position="34"/>
    </location>
</feature>
<comment type="caution">
    <text evidence="3">The sequence shown here is derived from an EMBL/GenBank/DDBJ whole genome shotgun (WGS) entry which is preliminary data.</text>
</comment>
<dbReference type="AlphaFoldDB" id="A0A9D8PS61"/>
<evidence type="ECO:0000256" key="1">
    <source>
        <dbReference type="SAM" id="Phobius"/>
    </source>
</evidence>
<evidence type="ECO:0000313" key="3">
    <source>
        <dbReference type="EMBL" id="MBN1574577.1"/>
    </source>
</evidence>
<dbReference type="InterPro" id="IPR018649">
    <property type="entry name" value="SHOCT"/>
</dbReference>
<accession>A0A9D8PS61</accession>
<protein>
    <submittedName>
        <fullName evidence="3">SHOCT domain-containing protein</fullName>
    </submittedName>
</protein>